<dbReference type="EMBL" id="REGN01007326">
    <property type="protein sequence ID" value="RNA06639.1"/>
    <property type="molecule type" value="Genomic_DNA"/>
</dbReference>
<proteinExistence type="predicted"/>
<feature type="transmembrane region" description="Helical" evidence="9">
    <location>
        <begin position="63"/>
        <end position="86"/>
    </location>
</feature>
<dbReference type="InterPro" id="IPR017452">
    <property type="entry name" value="GPCR_Rhodpsn_7TM"/>
</dbReference>
<name>A0A3M7Q5W1_BRAPC</name>
<keyword evidence="12" id="KW-1185">Reference proteome</keyword>
<evidence type="ECO:0000256" key="9">
    <source>
        <dbReference type="SAM" id="Phobius"/>
    </source>
</evidence>
<sequence>MASNQSVNYSQCSSIREAELISRLTDTILLIYPWIMIIFGSISNSITFIVLTRPKLRKSSTFFYLSCLSIIDLASLYTFCVNFVLVHNLGIDLQLHSILFCKVYSFLIYFLPHLSAWTCVAVSLDRVVGVIFSVRGKYASTARKWNTPRKAFHVMLVIFSSLFLLNMHFFFYPSGYDNIDKEIKNKDVNLIYCSLEHFPDYEAKYRIWVLVDLYVNVLIPFAIMLISSVIIVHGILRSTKNLAQTLAQESTRFSDDRRLSFPQVRPKSSNSTASQSDPLVITRKSINLIKRASTAFTSSVSSKARNVSYMLAANNIVFISLTLPIVVYLSVQKPIDQLMCEYDKSKAKLIKIICIILMNSNCTVNIFIYSFMASEFRHQLFELINLIFKFFFGPRTVLIKNRFSMKSDFKSTKQNSSGDFPESQSKRASSSK</sequence>
<keyword evidence="3 9" id="KW-1133">Transmembrane helix</keyword>
<evidence type="ECO:0000256" key="5">
    <source>
        <dbReference type="ARBA" id="ARBA00023136"/>
    </source>
</evidence>
<feature type="region of interest" description="Disordered" evidence="8">
    <location>
        <begin position="408"/>
        <end position="432"/>
    </location>
</feature>
<protein>
    <submittedName>
        <fullName evidence="11">FMRFamide receptor-like</fullName>
    </submittedName>
</protein>
<evidence type="ECO:0000259" key="10">
    <source>
        <dbReference type="PROSITE" id="PS50262"/>
    </source>
</evidence>
<evidence type="ECO:0000313" key="12">
    <source>
        <dbReference type="Proteomes" id="UP000276133"/>
    </source>
</evidence>
<feature type="transmembrane region" description="Helical" evidence="9">
    <location>
        <begin position="307"/>
        <end position="329"/>
    </location>
</feature>
<dbReference type="PROSITE" id="PS50262">
    <property type="entry name" value="G_PROTEIN_RECEP_F1_2"/>
    <property type="match status" value="1"/>
</dbReference>
<organism evidence="11 12">
    <name type="scientific">Brachionus plicatilis</name>
    <name type="common">Marine rotifer</name>
    <name type="synonym">Brachionus muelleri</name>
    <dbReference type="NCBI Taxonomy" id="10195"/>
    <lineage>
        <taxon>Eukaryota</taxon>
        <taxon>Metazoa</taxon>
        <taxon>Spiralia</taxon>
        <taxon>Gnathifera</taxon>
        <taxon>Rotifera</taxon>
        <taxon>Eurotatoria</taxon>
        <taxon>Monogononta</taxon>
        <taxon>Pseudotrocha</taxon>
        <taxon>Ploima</taxon>
        <taxon>Brachionidae</taxon>
        <taxon>Brachionus</taxon>
    </lineage>
</organism>
<keyword evidence="4" id="KW-0297">G-protein coupled receptor</keyword>
<keyword evidence="5 9" id="KW-0472">Membrane</keyword>
<reference evidence="11 12" key="1">
    <citation type="journal article" date="2018" name="Sci. Rep.">
        <title>Genomic signatures of local adaptation to the degree of environmental predictability in rotifers.</title>
        <authorList>
            <person name="Franch-Gras L."/>
            <person name="Hahn C."/>
            <person name="Garcia-Roger E.M."/>
            <person name="Carmona M.J."/>
            <person name="Serra M."/>
            <person name="Gomez A."/>
        </authorList>
    </citation>
    <scope>NUCLEOTIDE SEQUENCE [LARGE SCALE GENOMIC DNA]</scope>
    <source>
        <strain evidence="11">HYR1</strain>
    </source>
</reference>
<dbReference type="GO" id="GO:0004930">
    <property type="term" value="F:G protein-coupled receptor activity"/>
    <property type="evidence" value="ECO:0007669"/>
    <property type="project" value="UniProtKB-KW"/>
</dbReference>
<dbReference type="SUPFAM" id="SSF81321">
    <property type="entry name" value="Family A G protein-coupled receptor-like"/>
    <property type="match status" value="1"/>
</dbReference>
<dbReference type="PRINTS" id="PR00237">
    <property type="entry name" value="GPCRRHODOPSN"/>
</dbReference>
<feature type="transmembrane region" description="Helical" evidence="9">
    <location>
        <begin position="349"/>
        <end position="371"/>
    </location>
</feature>
<keyword evidence="6 11" id="KW-0675">Receptor</keyword>
<feature type="domain" description="G-protein coupled receptors family 1 profile" evidence="10">
    <location>
        <begin position="43"/>
        <end position="369"/>
    </location>
</feature>
<dbReference type="PANTHER" id="PTHR24243">
    <property type="entry name" value="G-PROTEIN COUPLED RECEPTOR"/>
    <property type="match status" value="1"/>
</dbReference>
<keyword evidence="7" id="KW-0807">Transducer</keyword>
<comment type="caution">
    <text evidence="11">The sequence shown here is derived from an EMBL/GenBank/DDBJ whole genome shotgun (WGS) entry which is preliminary data.</text>
</comment>
<dbReference type="PANTHER" id="PTHR24243:SF230">
    <property type="entry name" value="G-PROTEIN COUPLED RECEPTORS FAMILY 1 PROFILE DOMAIN-CONTAINING PROTEIN"/>
    <property type="match status" value="1"/>
</dbReference>
<dbReference type="OrthoDB" id="9990906at2759"/>
<keyword evidence="2 9" id="KW-0812">Transmembrane</keyword>
<evidence type="ECO:0000313" key="11">
    <source>
        <dbReference type="EMBL" id="RNA06639.1"/>
    </source>
</evidence>
<dbReference type="Pfam" id="PF00001">
    <property type="entry name" value="7tm_1"/>
    <property type="match status" value="1"/>
</dbReference>
<dbReference type="STRING" id="10195.A0A3M7Q5W1"/>
<evidence type="ECO:0000256" key="7">
    <source>
        <dbReference type="ARBA" id="ARBA00023224"/>
    </source>
</evidence>
<evidence type="ECO:0000256" key="6">
    <source>
        <dbReference type="ARBA" id="ARBA00023170"/>
    </source>
</evidence>
<feature type="compositionally biased region" description="Polar residues" evidence="8">
    <location>
        <begin position="412"/>
        <end position="432"/>
    </location>
</feature>
<feature type="transmembrane region" description="Helical" evidence="9">
    <location>
        <begin position="213"/>
        <end position="236"/>
    </location>
</feature>
<feature type="transmembrane region" description="Helical" evidence="9">
    <location>
        <begin position="31"/>
        <end position="51"/>
    </location>
</feature>
<dbReference type="GO" id="GO:0005886">
    <property type="term" value="C:plasma membrane"/>
    <property type="evidence" value="ECO:0007669"/>
    <property type="project" value="TreeGrafter"/>
</dbReference>
<evidence type="ECO:0000256" key="1">
    <source>
        <dbReference type="ARBA" id="ARBA00004141"/>
    </source>
</evidence>
<evidence type="ECO:0000256" key="8">
    <source>
        <dbReference type="SAM" id="MobiDB-lite"/>
    </source>
</evidence>
<accession>A0A3M7Q5W1</accession>
<evidence type="ECO:0000256" key="2">
    <source>
        <dbReference type="ARBA" id="ARBA00022692"/>
    </source>
</evidence>
<feature type="transmembrane region" description="Helical" evidence="9">
    <location>
        <begin position="152"/>
        <end position="172"/>
    </location>
</feature>
<dbReference type="Proteomes" id="UP000276133">
    <property type="component" value="Unassembled WGS sequence"/>
</dbReference>
<evidence type="ECO:0000256" key="4">
    <source>
        <dbReference type="ARBA" id="ARBA00023040"/>
    </source>
</evidence>
<comment type="subcellular location">
    <subcellularLocation>
        <location evidence="1">Membrane</location>
        <topology evidence="1">Multi-pass membrane protein</topology>
    </subcellularLocation>
</comment>
<evidence type="ECO:0000256" key="3">
    <source>
        <dbReference type="ARBA" id="ARBA00022989"/>
    </source>
</evidence>
<gene>
    <name evidence="11" type="ORF">BpHYR1_037484</name>
</gene>
<dbReference type="InterPro" id="IPR000276">
    <property type="entry name" value="GPCR_Rhodpsn"/>
</dbReference>
<feature type="transmembrane region" description="Helical" evidence="9">
    <location>
        <begin position="106"/>
        <end position="132"/>
    </location>
</feature>
<dbReference type="AlphaFoldDB" id="A0A3M7Q5W1"/>
<dbReference type="Gene3D" id="1.20.1070.10">
    <property type="entry name" value="Rhodopsin 7-helix transmembrane proteins"/>
    <property type="match status" value="1"/>
</dbReference>